<accession>A0A9D1S4P2</accession>
<dbReference type="InterPro" id="IPR043129">
    <property type="entry name" value="ATPase_NBD"/>
</dbReference>
<reference evidence="2" key="2">
    <citation type="journal article" date="2021" name="PeerJ">
        <title>Extensive microbial diversity within the chicken gut microbiome revealed by metagenomics and culture.</title>
        <authorList>
            <person name="Gilroy R."/>
            <person name="Ravi A."/>
            <person name="Getino M."/>
            <person name="Pursley I."/>
            <person name="Horton D.L."/>
            <person name="Alikhan N.F."/>
            <person name="Baker D."/>
            <person name="Gharbi K."/>
            <person name="Hall N."/>
            <person name="Watson M."/>
            <person name="Adriaenssens E.M."/>
            <person name="Foster-Nyarko E."/>
            <person name="Jarju S."/>
            <person name="Secka A."/>
            <person name="Antonio M."/>
            <person name="Oren A."/>
            <person name="Chaudhuri R.R."/>
            <person name="La Ragione R."/>
            <person name="Hildebrand F."/>
            <person name="Pallen M.J."/>
        </authorList>
    </citation>
    <scope>NUCLEOTIDE SEQUENCE</scope>
    <source>
        <strain evidence="2">ChiSxjej2B14-8506</strain>
    </source>
</reference>
<keyword evidence="1" id="KW-0812">Transmembrane</keyword>
<name>A0A9D1S4P2_9FIRM</name>
<dbReference type="PANTHER" id="PTHR42749">
    <property type="entry name" value="CELL SHAPE-DETERMINING PROTEIN MREB"/>
    <property type="match status" value="1"/>
</dbReference>
<evidence type="ECO:0000313" key="2">
    <source>
        <dbReference type="EMBL" id="HIU46462.1"/>
    </source>
</evidence>
<sequence>MANSDMDRELTPEEIARENAAREAELLEAIKPAEMPKMEFFGVDMGDGESAVSWLRSDTQTEPQMLEICGSKSIITALGVLKDGKSVIGEEACQIADPMALHLRFKSKYLKDTQTVSGYIDRFARVLVDELKRGGRMLDGENVRCAIGCPSGWNGQTRRAYAQLFGRAGFPNVRVVSESRAAFLYSRESGELRMSSELLGKPTLIIDAGSSTTDFTFVEELTEQRLPVHDFGDTALGGGLIEQELLRINLKRQDNPELNALLERYPQCRARCEMEARKVKEMYFTRQRRGNAGATVPCESSVKLYCALPPITVDISCDDADMQQALNAPLAELGGLSFMQAYKRALEDARAVLGKQVSVILMTGGASRMGFMPKVAGQVFPEALIVHGLEPEFAIARGLCYALRIDARAEGFTRDVEKLIKSPAVENIIKGELNRLFSEVSRPIARAICDNVAEPAFKRWRAGSIETINGIAEEIQRNTGTCLRSTELRAALEPYIYEWLRQLRPQLEALTDPICDRYDLPRTALRLSGRMEFTPDGIAISSDKLINFDAFKVILDVIVASIFAMIMGGAETALLAAGPVGLIVGAVLGLVIAFVGSEAADKKLRNVNLPKGVRRMFSEKRFHAGLERKQEDFAFAIFDRLMADLDKNTPEITDMVNDIADCLETQLRDMLNRAVLLIR</sequence>
<keyword evidence="1" id="KW-1133">Transmembrane helix</keyword>
<dbReference type="AlphaFoldDB" id="A0A9D1S4P2"/>
<comment type="caution">
    <text evidence="2">The sequence shown here is derived from an EMBL/GenBank/DDBJ whole genome shotgun (WGS) entry which is preliminary data.</text>
</comment>
<organism evidence="2 3">
    <name type="scientific">Candidatus Fimadaptatus faecigallinarum</name>
    <dbReference type="NCBI Taxonomy" id="2840814"/>
    <lineage>
        <taxon>Bacteria</taxon>
        <taxon>Bacillati</taxon>
        <taxon>Bacillota</taxon>
        <taxon>Clostridia</taxon>
        <taxon>Eubacteriales</taxon>
        <taxon>Candidatus Fimadaptatus</taxon>
    </lineage>
</organism>
<dbReference type="Gene3D" id="3.90.640.10">
    <property type="entry name" value="Actin, Chain A, domain 4"/>
    <property type="match status" value="1"/>
</dbReference>
<reference evidence="2" key="1">
    <citation type="submission" date="2020-10" db="EMBL/GenBank/DDBJ databases">
        <authorList>
            <person name="Gilroy R."/>
        </authorList>
    </citation>
    <scope>NUCLEOTIDE SEQUENCE</scope>
    <source>
        <strain evidence="2">ChiSxjej2B14-8506</strain>
    </source>
</reference>
<dbReference type="EMBL" id="DVNK01000030">
    <property type="protein sequence ID" value="HIU46462.1"/>
    <property type="molecule type" value="Genomic_DNA"/>
</dbReference>
<keyword evidence="1" id="KW-0472">Membrane</keyword>
<dbReference type="SUPFAM" id="SSF53067">
    <property type="entry name" value="Actin-like ATPase domain"/>
    <property type="match status" value="2"/>
</dbReference>
<protein>
    <submittedName>
        <fullName evidence="2">Hsp70 family protein</fullName>
    </submittedName>
</protein>
<dbReference type="CDD" id="cd10170">
    <property type="entry name" value="ASKHA_NBD_HSP70"/>
    <property type="match status" value="1"/>
</dbReference>
<dbReference type="PANTHER" id="PTHR42749:SF1">
    <property type="entry name" value="CELL SHAPE-DETERMINING PROTEIN MREB"/>
    <property type="match status" value="1"/>
</dbReference>
<dbReference type="Gene3D" id="3.30.420.40">
    <property type="match status" value="2"/>
</dbReference>
<evidence type="ECO:0000313" key="3">
    <source>
        <dbReference type="Proteomes" id="UP000824123"/>
    </source>
</evidence>
<dbReference type="Proteomes" id="UP000824123">
    <property type="component" value="Unassembled WGS sequence"/>
</dbReference>
<evidence type="ECO:0000256" key="1">
    <source>
        <dbReference type="SAM" id="Phobius"/>
    </source>
</evidence>
<proteinExistence type="predicted"/>
<feature type="transmembrane region" description="Helical" evidence="1">
    <location>
        <begin position="573"/>
        <end position="595"/>
    </location>
</feature>
<gene>
    <name evidence="2" type="ORF">IAC59_04315</name>
</gene>